<keyword evidence="4" id="KW-1035">Host cytoplasm</keyword>
<evidence type="ECO:0000313" key="5">
    <source>
        <dbReference type="EMBL" id="QFU14595.1"/>
    </source>
</evidence>
<evidence type="ECO:0000256" key="1">
    <source>
        <dbReference type="ARBA" id="ARBA00022580"/>
    </source>
</evidence>
<dbReference type="EMBL" id="MK955929">
    <property type="protein sequence ID" value="QFU14595.1"/>
    <property type="molecule type" value="Genomic_DNA"/>
</dbReference>
<evidence type="ECO:0000256" key="2">
    <source>
        <dbReference type="ARBA" id="ARBA00022812"/>
    </source>
</evidence>
<dbReference type="RefSeq" id="YP_010802625.1">
    <property type="nucleotide sequence ID" value="NC_077028.1"/>
</dbReference>
<dbReference type="HAMAP" id="MF_04038">
    <property type="entry name" value="HSV_CEP1"/>
    <property type="match status" value="1"/>
</dbReference>
<dbReference type="Pfam" id="PF01677">
    <property type="entry name" value="Herpes_UL7"/>
    <property type="match status" value="1"/>
</dbReference>
<keyword evidence="3" id="KW-0946">Virion</keyword>
<keyword evidence="1" id="KW-0920">Virion tegument</keyword>
<dbReference type="Proteomes" id="UP001162227">
    <property type="component" value="Segment"/>
</dbReference>
<organism evidence="5 6">
    <name type="scientific">Psittacid alphaherpesvirus 5</name>
    <dbReference type="NCBI Taxonomy" id="2972693"/>
    <lineage>
        <taxon>Viruses</taxon>
        <taxon>Duplodnaviria</taxon>
        <taxon>Heunggongvirae</taxon>
        <taxon>Peploviricota</taxon>
        <taxon>Herviviricetes</taxon>
        <taxon>Herpesvirales</taxon>
        <taxon>Orthoherpesviridae</taxon>
        <taxon>Alphaherpesvirinae</taxon>
        <taxon>Iltovirus</taxon>
        <taxon>Iltovirus psittacidalpha5</taxon>
    </lineage>
</organism>
<dbReference type="InterPro" id="IPR002600">
    <property type="entry name" value="Herpes_UL7"/>
</dbReference>
<evidence type="ECO:0000313" key="6">
    <source>
        <dbReference type="Proteomes" id="UP001162227"/>
    </source>
</evidence>
<keyword evidence="2" id="KW-1040">Host Golgi apparatus</keyword>
<accession>A0A5P9JTL9</accession>
<reference evidence="5" key="1">
    <citation type="journal article" date="2019" name="Vet. Microbiol.">
        <title>Molecular and microscopic characterisation of a novel pathogenic herpesvirus from Indian ringneck parrots (Psittacula krameri).</title>
        <authorList>
            <person name="Sutherland M."/>
            <person name="Sarker S."/>
            <person name="Raidal S.R."/>
        </authorList>
    </citation>
    <scope>NUCLEOTIDE SEQUENCE</scope>
    <source>
        <strain evidence="5">PsHV 5</strain>
    </source>
</reference>
<evidence type="ECO:0000256" key="4">
    <source>
        <dbReference type="ARBA" id="ARBA00023200"/>
    </source>
</evidence>
<sequence length="290" mass="34422">MNSPRETSPYCYVADLTRYIIPRFFFEIRDANDKKRPTLFTSNSIISMDVVNDDYDNVLLKLVSGLHTSVDDYFRDHIKTEYYRGFVFTIVMITEDRVATLGLMWPMVLRRMRLYRPETKLDFFLCLLAMYLENIPSGVLTKLHAERLNAILHHLRSRRYTSMAPLTELLFNGIEWLLNTLMYMNNLEPFAREFVLPHYDIIQPMLDVSNADIKPLLEALYYNHAHFETDFGANIPIRDIVIRHPSHVEFRPSDLNKLYSNKNLFKRLLYIWWHTDNPCDAKTMYAFQMP</sequence>
<reference evidence="5" key="2">
    <citation type="submission" date="2019-05" db="EMBL/GenBank/DDBJ databases">
        <authorList>
            <person name="Sutherland M."/>
            <person name="Sarker S."/>
            <person name="Raidal S.R."/>
        </authorList>
    </citation>
    <scope>NUCLEOTIDE SEQUENCE</scope>
    <source>
        <strain evidence="5">PsHV 5</strain>
    </source>
</reference>
<dbReference type="GO" id="GO:0044423">
    <property type="term" value="C:virion component"/>
    <property type="evidence" value="ECO:0007669"/>
    <property type="project" value="UniProtKB-KW"/>
</dbReference>
<evidence type="ECO:0000256" key="3">
    <source>
        <dbReference type="ARBA" id="ARBA00022844"/>
    </source>
</evidence>
<dbReference type="GeneID" id="80541398"/>
<protein>
    <submittedName>
        <fullName evidence="5">Tegument protein</fullName>
    </submittedName>
</protein>
<keyword evidence="6" id="KW-1185">Reference proteome</keyword>
<dbReference type="KEGG" id="vg:80541398"/>
<name>A0A5P9JTL9_9ALPH</name>
<gene>
    <name evidence="5" type="primary">tegument protein</name>
</gene>
<proteinExistence type="inferred from homology"/>